<gene>
    <name evidence="1" type="ordered locus">SVEN_2112</name>
</gene>
<sequence>MRVGYDQLQAFAWSLSLRKTVGLSRIPVKQKLVASREVPYAHLMTELLEQQRAALISDLAALTDGPADRFKKLDELGKLLASDIKKAKADAVMELHEGRSWNQVGVLLGVTGSRAEQISRASR</sequence>
<dbReference type="KEGG" id="sve:SVEN_2112"/>
<dbReference type="HOGENOM" id="CLU_2014063_0_0_11"/>
<evidence type="ECO:0000313" key="2">
    <source>
        <dbReference type="Proteomes" id="UP000006854"/>
    </source>
</evidence>
<organism evidence="1 2">
    <name type="scientific">Streptomyces venezuelae (strain ATCC 10712 / CBS 650.69 / DSM 40230 / JCM 4526 / NBRC 13096 / PD 04745)</name>
    <dbReference type="NCBI Taxonomy" id="953739"/>
    <lineage>
        <taxon>Bacteria</taxon>
        <taxon>Bacillati</taxon>
        <taxon>Actinomycetota</taxon>
        <taxon>Actinomycetes</taxon>
        <taxon>Kitasatosporales</taxon>
        <taxon>Streptomycetaceae</taxon>
        <taxon>Streptomyces</taxon>
    </lineage>
</organism>
<name>F2RL09_STRVP</name>
<dbReference type="Proteomes" id="UP000006854">
    <property type="component" value="Chromosome"/>
</dbReference>
<dbReference type="AlphaFoldDB" id="F2RL09"/>
<dbReference type="STRING" id="953739.SVEN_2112"/>
<evidence type="ECO:0000313" key="1">
    <source>
        <dbReference type="EMBL" id="CCA55398.1"/>
    </source>
</evidence>
<proteinExistence type="predicted"/>
<dbReference type="EMBL" id="FR845719">
    <property type="protein sequence ID" value="CCA55398.1"/>
    <property type="molecule type" value="Genomic_DNA"/>
</dbReference>
<dbReference type="PATRIC" id="fig|953739.5.peg.4273"/>
<reference evidence="1 2" key="1">
    <citation type="journal article" date="2011" name="BMC Genomics">
        <title>Genome-wide analysis of the role of GlnR in Streptomyces venezuelae provides new insights into global nitrogen regulation in actinomycetes.</title>
        <authorList>
            <person name="Pullan S.T."/>
            <person name="Bibb M.J."/>
            <person name="Merrick M."/>
        </authorList>
    </citation>
    <scope>NUCLEOTIDE SEQUENCE [LARGE SCALE GENOMIC DNA]</scope>
    <source>
        <strain evidence="1">ATCC 10712</strain>
    </source>
</reference>
<protein>
    <submittedName>
        <fullName evidence="1">Uncharacterized protein</fullName>
    </submittedName>
</protein>
<keyword evidence="2" id="KW-1185">Reference proteome</keyword>
<accession>F2RL09</accession>